<dbReference type="AlphaFoldDB" id="A0A2T0LXZ8"/>
<accession>A0A2T0LXZ8</accession>
<organism evidence="1 2">
    <name type="scientific">Prauserella shujinwangii</name>
    <dbReference type="NCBI Taxonomy" id="1453103"/>
    <lineage>
        <taxon>Bacteria</taxon>
        <taxon>Bacillati</taxon>
        <taxon>Actinomycetota</taxon>
        <taxon>Actinomycetes</taxon>
        <taxon>Pseudonocardiales</taxon>
        <taxon>Pseudonocardiaceae</taxon>
        <taxon>Prauserella</taxon>
    </lineage>
</organism>
<gene>
    <name evidence="1" type="ORF">B0I33_10323</name>
</gene>
<name>A0A2T0LXZ8_9PSEU</name>
<keyword evidence="2" id="KW-1185">Reference proteome</keyword>
<protein>
    <submittedName>
        <fullName evidence="1">Uncharacterized protein</fullName>
    </submittedName>
</protein>
<dbReference type="EMBL" id="PVNH01000003">
    <property type="protein sequence ID" value="PRX48991.1"/>
    <property type="molecule type" value="Genomic_DNA"/>
</dbReference>
<proteinExistence type="predicted"/>
<dbReference type="Proteomes" id="UP000238362">
    <property type="component" value="Unassembled WGS sequence"/>
</dbReference>
<evidence type="ECO:0000313" key="1">
    <source>
        <dbReference type="EMBL" id="PRX48991.1"/>
    </source>
</evidence>
<sequence>MSPPSPFGGAPPAVPAPHTTMFLPMTADAAARLSRAARSGEARARAAEVHRRAAEVEAAAADCWTTLLAGCDSAGRRALGPRLRSLSEATSHYVGTRWWFSDGSAYRRRVASAQSQIEDAVTDGDGQEFAKAFVGYDHAMASAVVCAGRAARRPSGT</sequence>
<evidence type="ECO:0000313" key="2">
    <source>
        <dbReference type="Proteomes" id="UP000238362"/>
    </source>
</evidence>
<comment type="caution">
    <text evidence="1">The sequence shown here is derived from an EMBL/GenBank/DDBJ whole genome shotgun (WGS) entry which is preliminary data.</text>
</comment>
<reference evidence="1 2" key="1">
    <citation type="submission" date="2018-03" db="EMBL/GenBank/DDBJ databases">
        <title>Genomic Encyclopedia of Type Strains, Phase III (KMG-III): the genomes of soil and plant-associated and newly described type strains.</title>
        <authorList>
            <person name="Whitman W."/>
        </authorList>
    </citation>
    <scope>NUCLEOTIDE SEQUENCE [LARGE SCALE GENOMIC DNA]</scope>
    <source>
        <strain evidence="1 2">CGMCC 4.7125</strain>
    </source>
</reference>